<evidence type="ECO:0000313" key="4">
    <source>
        <dbReference type="Proteomes" id="UP000265750"/>
    </source>
</evidence>
<reference evidence="4" key="1">
    <citation type="submission" date="2018-09" db="EMBL/GenBank/DDBJ databases">
        <authorList>
            <person name="Tuo L."/>
        </authorList>
    </citation>
    <scope>NUCLEOTIDE SEQUENCE [LARGE SCALE GENOMIC DNA]</scope>
    <source>
        <strain evidence="4">M2BS4Y-1</strain>
    </source>
</reference>
<dbReference type="InterPro" id="IPR004629">
    <property type="entry name" value="WecG_TagA_CpsF"/>
</dbReference>
<dbReference type="NCBIfam" id="TIGR00696">
    <property type="entry name" value="wecG_tagA_cpsF"/>
    <property type="match status" value="1"/>
</dbReference>
<dbReference type="OrthoDB" id="9771846at2"/>
<keyword evidence="1" id="KW-0328">Glycosyltransferase</keyword>
<dbReference type="AlphaFoldDB" id="A0A3A1WRN9"/>
<organism evidence="3 4">
    <name type="scientific">Aureimonas flava</name>
    <dbReference type="NCBI Taxonomy" id="2320271"/>
    <lineage>
        <taxon>Bacteria</taxon>
        <taxon>Pseudomonadati</taxon>
        <taxon>Pseudomonadota</taxon>
        <taxon>Alphaproteobacteria</taxon>
        <taxon>Hyphomicrobiales</taxon>
        <taxon>Aurantimonadaceae</taxon>
        <taxon>Aureimonas</taxon>
    </lineage>
</organism>
<gene>
    <name evidence="3" type="ORF">D3218_12140</name>
</gene>
<dbReference type="EMBL" id="QYRN01000006">
    <property type="protein sequence ID" value="RIY00045.1"/>
    <property type="molecule type" value="Genomic_DNA"/>
</dbReference>
<dbReference type="GO" id="GO:0016758">
    <property type="term" value="F:hexosyltransferase activity"/>
    <property type="evidence" value="ECO:0007669"/>
    <property type="project" value="TreeGrafter"/>
</dbReference>
<dbReference type="PANTHER" id="PTHR34136:SF1">
    <property type="entry name" value="UDP-N-ACETYL-D-MANNOSAMINURONIC ACID TRANSFERASE"/>
    <property type="match status" value="1"/>
</dbReference>
<sequence length="268" mass="29397">MTDPAPALPSTDTPAKARRRAGVALTVRRLGGLDVAVITGADAVARIDAALAERKPLHVAFVNAHCVNVSVSDPAYGAVMADMLCLPDGIGVDVGSRMLFGEPFPENLNGTDFLPRFFAETRFELRVGLVGGVPGVVDRAAARFGERFPRHRFLAISHGFFSEGQETEQLLHWIRLARLDVLLVGIGVPRQEQFLALHVGAREAPVAFGVGALLDFTAGKVARAPAWVRRLRIEWVWRLLMEPRRLAKRYLAGNPAFLARIARQRIRK</sequence>
<protein>
    <submittedName>
        <fullName evidence="3">WecB/TagA/CpsF family glycosyltransferase</fullName>
    </submittedName>
</protein>
<dbReference type="CDD" id="cd06533">
    <property type="entry name" value="Glyco_transf_WecG_TagA"/>
    <property type="match status" value="1"/>
</dbReference>
<evidence type="ECO:0000256" key="2">
    <source>
        <dbReference type="ARBA" id="ARBA00022679"/>
    </source>
</evidence>
<dbReference type="Proteomes" id="UP000265750">
    <property type="component" value="Unassembled WGS sequence"/>
</dbReference>
<evidence type="ECO:0000256" key="1">
    <source>
        <dbReference type="ARBA" id="ARBA00022676"/>
    </source>
</evidence>
<dbReference type="PANTHER" id="PTHR34136">
    <property type="match status" value="1"/>
</dbReference>
<keyword evidence="2 3" id="KW-0808">Transferase</keyword>
<comment type="caution">
    <text evidence="3">The sequence shown here is derived from an EMBL/GenBank/DDBJ whole genome shotgun (WGS) entry which is preliminary data.</text>
</comment>
<dbReference type="Pfam" id="PF03808">
    <property type="entry name" value="Glyco_tran_WecG"/>
    <property type="match status" value="1"/>
</dbReference>
<evidence type="ECO:0000313" key="3">
    <source>
        <dbReference type="EMBL" id="RIY00045.1"/>
    </source>
</evidence>
<accession>A0A3A1WRN9</accession>
<keyword evidence="4" id="KW-1185">Reference proteome</keyword>
<dbReference type="RefSeq" id="WP_119540356.1">
    <property type="nucleotide sequence ID" value="NZ_QYRN01000006.1"/>
</dbReference>
<proteinExistence type="predicted"/>
<name>A0A3A1WRN9_9HYPH</name>